<proteinExistence type="predicted"/>
<sequence>MFLGYQHDDSPRAVLPCNSYMLAVSLIIGFFYIQLCLTCDSHNLIVPLFLLTLCTWGRLVKMKSSKNTSVQMGTISPLFSLSISSFNTDIQPVIIQIFDQFSPHFFYLVATELSGRFFEYMG</sequence>
<protein>
    <submittedName>
        <fullName evidence="2">Uncharacterized protein</fullName>
    </submittedName>
</protein>
<dbReference type="AlphaFoldDB" id="A0AAP0R2L4"/>
<keyword evidence="1" id="KW-1133">Transmembrane helix</keyword>
<feature type="transmembrane region" description="Helical" evidence="1">
    <location>
        <begin position="12"/>
        <end position="35"/>
    </location>
</feature>
<dbReference type="EMBL" id="JBBPBK010000328">
    <property type="protein sequence ID" value="KAK9265708.1"/>
    <property type="molecule type" value="Genomic_DNA"/>
</dbReference>
<feature type="transmembrane region" description="Helical" evidence="1">
    <location>
        <begin position="41"/>
        <end position="60"/>
    </location>
</feature>
<dbReference type="Proteomes" id="UP001415857">
    <property type="component" value="Unassembled WGS sequence"/>
</dbReference>
<keyword evidence="1" id="KW-0812">Transmembrane</keyword>
<reference evidence="2 3" key="1">
    <citation type="journal article" date="2024" name="Plant J.">
        <title>Genome sequences and population genomics reveal climatic adaptation and genomic divergence between two closely related sweetgum species.</title>
        <authorList>
            <person name="Xu W.Q."/>
            <person name="Ren C.Q."/>
            <person name="Zhang X.Y."/>
            <person name="Comes H.P."/>
            <person name="Liu X.H."/>
            <person name="Li Y.G."/>
            <person name="Kettle C.J."/>
            <person name="Jalonen R."/>
            <person name="Gaisberger H."/>
            <person name="Ma Y.Z."/>
            <person name="Qiu Y.X."/>
        </authorList>
    </citation>
    <scope>NUCLEOTIDE SEQUENCE [LARGE SCALE GENOMIC DNA]</scope>
    <source>
        <strain evidence="2">Hangzhou</strain>
    </source>
</reference>
<accession>A0AAP0R2L4</accession>
<evidence type="ECO:0000256" key="1">
    <source>
        <dbReference type="SAM" id="Phobius"/>
    </source>
</evidence>
<organism evidence="2 3">
    <name type="scientific">Liquidambar formosana</name>
    <name type="common">Formosan gum</name>
    <dbReference type="NCBI Taxonomy" id="63359"/>
    <lineage>
        <taxon>Eukaryota</taxon>
        <taxon>Viridiplantae</taxon>
        <taxon>Streptophyta</taxon>
        <taxon>Embryophyta</taxon>
        <taxon>Tracheophyta</taxon>
        <taxon>Spermatophyta</taxon>
        <taxon>Magnoliopsida</taxon>
        <taxon>eudicotyledons</taxon>
        <taxon>Gunneridae</taxon>
        <taxon>Pentapetalae</taxon>
        <taxon>Saxifragales</taxon>
        <taxon>Altingiaceae</taxon>
        <taxon>Liquidambar</taxon>
    </lineage>
</organism>
<keyword evidence="3" id="KW-1185">Reference proteome</keyword>
<gene>
    <name evidence="2" type="ORF">L1049_001678</name>
</gene>
<comment type="caution">
    <text evidence="2">The sequence shown here is derived from an EMBL/GenBank/DDBJ whole genome shotgun (WGS) entry which is preliminary data.</text>
</comment>
<keyword evidence="1" id="KW-0472">Membrane</keyword>
<evidence type="ECO:0000313" key="3">
    <source>
        <dbReference type="Proteomes" id="UP001415857"/>
    </source>
</evidence>
<evidence type="ECO:0000313" key="2">
    <source>
        <dbReference type="EMBL" id="KAK9265708.1"/>
    </source>
</evidence>
<name>A0AAP0R2L4_LIQFO</name>